<sequence>MDARDEQHTQSEPIQEGHDDADRGRKLEGVIEQVRGDALLGNVDDVRRMVAERLEQAGLPATEHDVDAVVTAVGDARSGG</sequence>
<accession>A0A918CB39</accession>
<evidence type="ECO:0000313" key="3">
    <source>
        <dbReference type="Proteomes" id="UP000610303"/>
    </source>
</evidence>
<dbReference type="AlphaFoldDB" id="A0A918CB39"/>
<evidence type="ECO:0000256" key="1">
    <source>
        <dbReference type="SAM" id="MobiDB-lite"/>
    </source>
</evidence>
<proteinExistence type="predicted"/>
<protein>
    <submittedName>
        <fullName evidence="2">Uncharacterized protein</fullName>
    </submittedName>
</protein>
<dbReference type="Proteomes" id="UP000610303">
    <property type="component" value="Unassembled WGS sequence"/>
</dbReference>
<evidence type="ECO:0000313" key="2">
    <source>
        <dbReference type="EMBL" id="GGR14143.1"/>
    </source>
</evidence>
<feature type="region of interest" description="Disordered" evidence="1">
    <location>
        <begin position="1"/>
        <end position="26"/>
    </location>
</feature>
<comment type="caution">
    <text evidence="2">The sequence shown here is derived from an EMBL/GenBank/DDBJ whole genome shotgun (WGS) entry which is preliminary data.</text>
</comment>
<dbReference type="EMBL" id="BMRJ01000001">
    <property type="protein sequence ID" value="GGR14143.1"/>
    <property type="molecule type" value="Genomic_DNA"/>
</dbReference>
<name>A0A918CB39_AGRME</name>
<dbReference type="RefSeq" id="WP_189083581.1">
    <property type="nucleotide sequence ID" value="NZ_BMRJ01000001.1"/>
</dbReference>
<reference evidence="2" key="1">
    <citation type="journal article" date="2014" name="Int. J. Syst. Evol. Microbiol.">
        <title>Complete genome sequence of Corynebacterium casei LMG S-19264T (=DSM 44701T), isolated from a smear-ripened cheese.</title>
        <authorList>
            <consortium name="US DOE Joint Genome Institute (JGI-PGF)"/>
            <person name="Walter F."/>
            <person name="Albersmeier A."/>
            <person name="Kalinowski J."/>
            <person name="Ruckert C."/>
        </authorList>
    </citation>
    <scope>NUCLEOTIDE SEQUENCE</scope>
    <source>
        <strain evidence="2">JCM 3346</strain>
    </source>
</reference>
<gene>
    <name evidence="2" type="ORF">GCM10010196_03380</name>
</gene>
<keyword evidence="3" id="KW-1185">Reference proteome</keyword>
<organism evidence="2 3">
    <name type="scientific">Agromyces mediolanus</name>
    <name type="common">Corynebacterium mediolanum</name>
    <dbReference type="NCBI Taxonomy" id="41986"/>
    <lineage>
        <taxon>Bacteria</taxon>
        <taxon>Bacillati</taxon>
        <taxon>Actinomycetota</taxon>
        <taxon>Actinomycetes</taxon>
        <taxon>Micrococcales</taxon>
        <taxon>Microbacteriaceae</taxon>
        <taxon>Agromyces</taxon>
    </lineage>
</organism>
<reference evidence="2" key="2">
    <citation type="submission" date="2020-09" db="EMBL/GenBank/DDBJ databases">
        <authorList>
            <person name="Sun Q."/>
            <person name="Ohkuma M."/>
        </authorList>
    </citation>
    <scope>NUCLEOTIDE SEQUENCE</scope>
    <source>
        <strain evidence="2">JCM 3346</strain>
    </source>
</reference>